<accession>A0A9Q1C262</accession>
<dbReference type="EMBL" id="JAIZAY010000008">
    <property type="protein sequence ID" value="KAJ8036789.1"/>
    <property type="molecule type" value="Genomic_DNA"/>
</dbReference>
<proteinExistence type="predicted"/>
<comment type="caution">
    <text evidence="1">The sequence shown here is derived from an EMBL/GenBank/DDBJ whole genome shotgun (WGS) entry which is preliminary data.</text>
</comment>
<organism evidence="1 2">
    <name type="scientific">Holothuria leucospilota</name>
    <name type="common">Black long sea cucumber</name>
    <name type="synonym">Mertensiothuria leucospilota</name>
    <dbReference type="NCBI Taxonomy" id="206669"/>
    <lineage>
        <taxon>Eukaryota</taxon>
        <taxon>Metazoa</taxon>
        <taxon>Echinodermata</taxon>
        <taxon>Eleutherozoa</taxon>
        <taxon>Echinozoa</taxon>
        <taxon>Holothuroidea</taxon>
        <taxon>Aspidochirotacea</taxon>
        <taxon>Aspidochirotida</taxon>
        <taxon>Holothuriidae</taxon>
        <taxon>Holothuria</taxon>
    </lineage>
</organism>
<gene>
    <name evidence="1" type="ORF">HOLleu_17427</name>
</gene>
<dbReference type="Proteomes" id="UP001152320">
    <property type="component" value="Chromosome 8"/>
</dbReference>
<keyword evidence="2" id="KW-1185">Reference proteome</keyword>
<reference evidence="1" key="1">
    <citation type="submission" date="2021-10" db="EMBL/GenBank/DDBJ databases">
        <title>Tropical sea cucumber genome reveals ecological adaptation and Cuvierian tubules defense mechanism.</title>
        <authorList>
            <person name="Chen T."/>
        </authorList>
    </citation>
    <scope>NUCLEOTIDE SEQUENCE</scope>
    <source>
        <strain evidence="1">Nanhai2018</strain>
        <tissue evidence="1">Muscle</tissue>
    </source>
</reference>
<sequence length="173" mass="20247">MQISAKSFTLVFEKDLGLVITGNLKPSRQCAAAAARANRVLGLIKRNFNSFSKEIVLNLYAVGKTPSRLSNPSRLCSTDLSPFYEWDKFLLEQLQRTATHLIPEVRRLPYHVRLKHLGFSLGPIISIQYWYRPILPIFVQYWYRQNLPNMPILPYRCFSSYTLYFIKMLHYLL</sequence>
<dbReference type="AlphaFoldDB" id="A0A9Q1C262"/>
<evidence type="ECO:0000313" key="1">
    <source>
        <dbReference type="EMBL" id="KAJ8036789.1"/>
    </source>
</evidence>
<name>A0A9Q1C262_HOLLE</name>
<evidence type="ECO:0000313" key="2">
    <source>
        <dbReference type="Proteomes" id="UP001152320"/>
    </source>
</evidence>
<protein>
    <submittedName>
        <fullName evidence="1">Uncharacterized protein</fullName>
    </submittedName>
</protein>